<feature type="region of interest" description="Disordered" evidence="1">
    <location>
        <begin position="87"/>
        <end position="133"/>
    </location>
</feature>
<dbReference type="Proteomes" id="UP000053573">
    <property type="component" value="Unassembled WGS sequence"/>
</dbReference>
<evidence type="ECO:0000256" key="2">
    <source>
        <dbReference type="SAM" id="SignalP"/>
    </source>
</evidence>
<feature type="signal peptide" evidence="2">
    <location>
        <begin position="1"/>
        <end position="21"/>
    </location>
</feature>
<evidence type="ECO:0000256" key="1">
    <source>
        <dbReference type="SAM" id="MobiDB-lite"/>
    </source>
</evidence>
<evidence type="ECO:0008006" key="5">
    <source>
        <dbReference type="Google" id="ProtNLM"/>
    </source>
</evidence>
<keyword evidence="4" id="KW-1185">Reference proteome</keyword>
<evidence type="ECO:0000313" key="4">
    <source>
        <dbReference type="Proteomes" id="UP000053573"/>
    </source>
</evidence>
<feature type="compositionally biased region" description="Polar residues" evidence="1">
    <location>
        <begin position="99"/>
        <end position="108"/>
    </location>
</feature>
<sequence length="133" mass="14191">MKLSLPLAVSALGALAPLAWARPPFYSVDYCALDIWCHTDAECSQQPECRQMANYDPTFIFCGYWIHTQTCFVGFYSQASPSIRRREIESTAAGGLPAPTSTAPNSTAPAFAPTSDPQKGVDGVGGDGVDVDV</sequence>
<name>A0A0H1BT11_9EURO</name>
<dbReference type="EMBL" id="LDEV01001051">
    <property type="protein sequence ID" value="KLJ12261.1"/>
    <property type="molecule type" value="Genomic_DNA"/>
</dbReference>
<organism evidence="3 4">
    <name type="scientific">Blastomyces silverae</name>
    <dbReference type="NCBI Taxonomy" id="2060906"/>
    <lineage>
        <taxon>Eukaryota</taxon>
        <taxon>Fungi</taxon>
        <taxon>Dikarya</taxon>
        <taxon>Ascomycota</taxon>
        <taxon>Pezizomycotina</taxon>
        <taxon>Eurotiomycetes</taxon>
        <taxon>Eurotiomycetidae</taxon>
        <taxon>Onygenales</taxon>
        <taxon>Ajellomycetaceae</taxon>
        <taxon>Blastomyces</taxon>
    </lineage>
</organism>
<dbReference type="AlphaFoldDB" id="A0A0H1BT11"/>
<comment type="caution">
    <text evidence="3">The sequence shown here is derived from an EMBL/GenBank/DDBJ whole genome shotgun (WGS) entry which is preliminary data.</text>
</comment>
<feature type="chain" id="PRO_5005199697" description="Extracellular membrane protein CFEM domain-containing protein" evidence="2">
    <location>
        <begin position="22"/>
        <end position="133"/>
    </location>
</feature>
<gene>
    <name evidence="3" type="ORF">EMPG_12678</name>
</gene>
<accession>A0A0H1BT11</accession>
<evidence type="ECO:0000313" key="3">
    <source>
        <dbReference type="EMBL" id="KLJ12261.1"/>
    </source>
</evidence>
<proteinExistence type="predicted"/>
<protein>
    <recommendedName>
        <fullName evidence="5">Extracellular membrane protein CFEM domain-containing protein</fullName>
    </recommendedName>
</protein>
<reference evidence="4" key="1">
    <citation type="journal article" date="2015" name="PLoS Genet.">
        <title>The dynamic genome and transcriptome of the human fungal pathogen Blastomyces and close relative Emmonsia.</title>
        <authorList>
            <person name="Munoz J.F."/>
            <person name="Gauthier G.M."/>
            <person name="Desjardins C.A."/>
            <person name="Gallo J.E."/>
            <person name="Holder J."/>
            <person name="Sullivan T.D."/>
            <person name="Marty A.J."/>
            <person name="Carmen J.C."/>
            <person name="Chen Z."/>
            <person name="Ding L."/>
            <person name="Gujja S."/>
            <person name="Magrini V."/>
            <person name="Misas E."/>
            <person name="Mitreva M."/>
            <person name="Priest M."/>
            <person name="Saif S."/>
            <person name="Whiston E.A."/>
            <person name="Young S."/>
            <person name="Zeng Q."/>
            <person name="Goldman W.E."/>
            <person name="Mardis E.R."/>
            <person name="Taylor J.W."/>
            <person name="McEwen J.G."/>
            <person name="Clay O.K."/>
            <person name="Klein B.S."/>
            <person name="Cuomo C.A."/>
        </authorList>
    </citation>
    <scope>NUCLEOTIDE SEQUENCE [LARGE SCALE GENOMIC DNA]</scope>
    <source>
        <strain evidence="4">UAMH 139</strain>
    </source>
</reference>
<keyword evidence="2" id="KW-0732">Signal</keyword>
<feature type="compositionally biased region" description="Gly residues" evidence="1">
    <location>
        <begin position="122"/>
        <end position="133"/>
    </location>
</feature>